<gene>
    <name evidence="3" type="ORF">ACERK3_11215</name>
</gene>
<reference evidence="3 4" key="1">
    <citation type="submission" date="2024-08" db="EMBL/GenBank/DDBJ databases">
        <title>Whole-genome sequencing of halo(alkali)philic microorganisms from hypersaline lakes.</title>
        <authorList>
            <person name="Sorokin D.Y."/>
            <person name="Merkel A.Y."/>
            <person name="Messina E."/>
            <person name="Yakimov M."/>
        </authorList>
    </citation>
    <scope>NUCLEOTIDE SEQUENCE [LARGE SCALE GENOMIC DNA]</scope>
    <source>
        <strain evidence="3 4">AB-hyl4</strain>
    </source>
</reference>
<dbReference type="NCBIfam" id="TIGR02595">
    <property type="entry name" value="PEP_CTERM"/>
    <property type="match status" value="1"/>
</dbReference>
<evidence type="ECO:0000313" key="3">
    <source>
        <dbReference type="EMBL" id="MFA9478863.1"/>
    </source>
</evidence>
<sequence length="243" mass="25704">MNCKTVTGMAMAMVLTAGQATAFGAVIHEHIGDENPVNEGFTMSSTGGVAAGEAVAVTVDGVDAWRIRKTSTTAGTRTYNAPLTEEQRSEAFAEGFIIRANVRVHGNNNNLTGSPTVDFIATTGQRYAISFGNNTADNNKVIVSVNGTNYDTGLSDAVFALYELKYNPVTEDANLYINGDLALSDLAPTTLMGFNRFHFGLNSSGAAGAGDFNLVQFEIIPEPASIALLGLGSLLLMRRKRLA</sequence>
<dbReference type="InterPro" id="IPR013320">
    <property type="entry name" value="ConA-like_dom_sf"/>
</dbReference>
<keyword evidence="4" id="KW-1185">Reference proteome</keyword>
<evidence type="ECO:0000313" key="4">
    <source>
        <dbReference type="Proteomes" id="UP001575105"/>
    </source>
</evidence>
<feature type="signal peptide" evidence="1">
    <location>
        <begin position="1"/>
        <end position="22"/>
    </location>
</feature>
<dbReference type="Pfam" id="PF07589">
    <property type="entry name" value="PEP-CTERM"/>
    <property type="match status" value="1"/>
</dbReference>
<organism evidence="3 4">
    <name type="scientific">Natronomicrosphaera hydrolytica</name>
    <dbReference type="NCBI Taxonomy" id="3242702"/>
    <lineage>
        <taxon>Bacteria</taxon>
        <taxon>Pseudomonadati</taxon>
        <taxon>Planctomycetota</taxon>
        <taxon>Phycisphaerae</taxon>
        <taxon>Phycisphaerales</taxon>
        <taxon>Phycisphaeraceae</taxon>
        <taxon>Natronomicrosphaera</taxon>
    </lineage>
</organism>
<comment type="caution">
    <text evidence="3">The sequence shown here is derived from an EMBL/GenBank/DDBJ whole genome shotgun (WGS) entry which is preliminary data.</text>
</comment>
<feature type="chain" id="PRO_5046948104" evidence="1">
    <location>
        <begin position="23"/>
        <end position="243"/>
    </location>
</feature>
<keyword evidence="1" id="KW-0732">Signal</keyword>
<feature type="domain" description="Ice-binding protein C-terminal" evidence="2">
    <location>
        <begin position="220"/>
        <end position="241"/>
    </location>
</feature>
<accession>A0ABV4U7A6</accession>
<dbReference type="EMBL" id="JBGUBD010000006">
    <property type="protein sequence ID" value="MFA9478863.1"/>
    <property type="molecule type" value="Genomic_DNA"/>
</dbReference>
<evidence type="ECO:0000259" key="2">
    <source>
        <dbReference type="Pfam" id="PF07589"/>
    </source>
</evidence>
<dbReference type="SUPFAM" id="SSF49899">
    <property type="entry name" value="Concanavalin A-like lectins/glucanases"/>
    <property type="match status" value="1"/>
</dbReference>
<name>A0ABV4U7A6_9BACT</name>
<proteinExistence type="predicted"/>
<evidence type="ECO:0000256" key="1">
    <source>
        <dbReference type="SAM" id="SignalP"/>
    </source>
</evidence>
<protein>
    <submittedName>
        <fullName evidence="3">PEP-CTERM sorting domain-containing protein</fullName>
    </submittedName>
</protein>
<dbReference type="Proteomes" id="UP001575105">
    <property type="component" value="Unassembled WGS sequence"/>
</dbReference>
<dbReference type="InterPro" id="IPR013424">
    <property type="entry name" value="Ice-binding_C"/>
</dbReference>
<dbReference type="Gene3D" id="2.60.120.200">
    <property type="match status" value="1"/>
</dbReference>
<dbReference type="RefSeq" id="WP_425345788.1">
    <property type="nucleotide sequence ID" value="NZ_JBGUBD010000006.1"/>
</dbReference>